<feature type="domain" description="Glycosyltransferase 2-like" evidence="1">
    <location>
        <begin position="10"/>
        <end position="133"/>
    </location>
</feature>
<reference evidence="2 3" key="1">
    <citation type="submission" date="2018-03" db="EMBL/GenBank/DDBJ databases">
        <title>Genomic Encyclopedia of Archaeal and Bacterial Type Strains, Phase II (KMG-II): from individual species to whole genera.</title>
        <authorList>
            <person name="Goeker M."/>
        </authorList>
    </citation>
    <scope>NUCLEOTIDE SEQUENCE [LARGE SCALE GENOMIC DNA]</scope>
    <source>
        <strain evidence="2 3">DSM 27929</strain>
    </source>
</reference>
<dbReference type="InterPro" id="IPR029044">
    <property type="entry name" value="Nucleotide-diphossugar_trans"/>
</dbReference>
<comment type="caution">
    <text evidence="2">The sequence shown here is derived from an EMBL/GenBank/DDBJ whole genome shotgun (WGS) entry which is preliminary data.</text>
</comment>
<dbReference type="InterPro" id="IPR001173">
    <property type="entry name" value="Glyco_trans_2-like"/>
</dbReference>
<dbReference type="OrthoDB" id="6307329at2"/>
<dbReference type="Gene3D" id="3.90.550.10">
    <property type="entry name" value="Spore Coat Polysaccharide Biosynthesis Protein SpsA, Chain A"/>
    <property type="match status" value="1"/>
</dbReference>
<evidence type="ECO:0000313" key="2">
    <source>
        <dbReference type="EMBL" id="PRY88397.1"/>
    </source>
</evidence>
<dbReference type="Proteomes" id="UP000238157">
    <property type="component" value="Unassembled WGS sequence"/>
</dbReference>
<keyword evidence="3" id="KW-1185">Reference proteome</keyword>
<dbReference type="GO" id="GO:0016740">
    <property type="term" value="F:transferase activity"/>
    <property type="evidence" value="ECO:0007669"/>
    <property type="project" value="UniProtKB-KW"/>
</dbReference>
<dbReference type="AlphaFoldDB" id="A0A2T0WNW9"/>
<evidence type="ECO:0000259" key="1">
    <source>
        <dbReference type="Pfam" id="PF00535"/>
    </source>
</evidence>
<sequence>MKNTEYPLVSVLFITYKRFDKLKETYDNFVKNCTYPNLELIVADDGSPSKIQDKIKTIHFDKYCLSPQNKGLGFNQNQGVEAASGDYILNLQDDWNLLHPSDFLQKAVSLLQAEPKIGLIRFWGGQPNIQQFRKQAFSLDSLDYMLFEGDKSLKSEEASSYVYSDRPHLKRKIIHEEIGMYTTEKLPVLKVELEFCKRFEASRFDAAVISGYEDLFDHTGLEDSFNVEQQKENFRNKINQTPILGWMWRAYVKFRYGHQEYQKWIRK</sequence>
<proteinExistence type="predicted"/>
<accession>A0A2T0WNW9</accession>
<dbReference type="SUPFAM" id="SSF53448">
    <property type="entry name" value="Nucleotide-diphospho-sugar transferases"/>
    <property type="match status" value="1"/>
</dbReference>
<gene>
    <name evidence="2" type="ORF">CLW00_10448</name>
</gene>
<dbReference type="CDD" id="cd00761">
    <property type="entry name" value="Glyco_tranf_GTA_type"/>
    <property type="match status" value="1"/>
</dbReference>
<name>A0A2T0WNW9_9BACT</name>
<dbReference type="RefSeq" id="WP_106133132.1">
    <property type="nucleotide sequence ID" value="NZ_PVTR01000004.1"/>
</dbReference>
<dbReference type="Pfam" id="PF00535">
    <property type="entry name" value="Glycos_transf_2"/>
    <property type="match status" value="1"/>
</dbReference>
<dbReference type="PANTHER" id="PTHR43685">
    <property type="entry name" value="GLYCOSYLTRANSFERASE"/>
    <property type="match status" value="1"/>
</dbReference>
<dbReference type="PANTHER" id="PTHR43685:SF2">
    <property type="entry name" value="GLYCOSYLTRANSFERASE 2-LIKE DOMAIN-CONTAINING PROTEIN"/>
    <property type="match status" value="1"/>
</dbReference>
<keyword evidence="2" id="KW-0808">Transferase</keyword>
<evidence type="ECO:0000313" key="3">
    <source>
        <dbReference type="Proteomes" id="UP000238157"/>
    </source>
</evidence>
<protein>
    <submittedName>
        <fullName evidence="2">Glycosyl transferase family 2</fullName>
    </submittedName>
</protein>
<dbReference type="EMBL" id="PVTR01000004">
    <property type="protein sequence ID" value="PRY88397.1"/>
    <property type="molecule type" value="Genomic_DNA"/>
</dbReference>
<organism evidence="2 3">
    <name type="scientific">Mongoliibacter ruber</name>
    <dbReference type="NCBI Taxonomy" id="1750599"/>
    <lineage>
        <taxon>Bacteria</taxon>
        <taxon>Pseudomonadati</taxon>
        <taxon>Bacteroidota</taxon>
        <taxon>Cytophagia</taxon>
        <taxon>Cytophagales</taxon>
        <taxon>Cyclobacteriaceae</taxon>
        <taxon>Mongoliibacter</taxon>
    </lineage>
</organism>
<dbReference type="InterPro" id="IPR050834">
    <property type="entry name" value="Glycosyltransf_2"/>
</dbReference>